<keyword evidence="9" id="KW-1185">Reference proteome</keyword>
<dbReference type="InterPro" id="IPR020846">
    <property type="entry name" value="MFS_dom"/>
</dbReference>
<feature type="domain" description="Major facilitator superfamily (MFS) profile" evidence="7">
    <location>
        <begin position="9"/>
        <end position="63"/>
    </location>
</feature>
<evidence type="ECO:0000313" key="9">
    <source>
        <dbReference type="Proteomes" id="UP001056707"/>
    </source>
</evidence>
<dbReference type="RefSeq" id="WP_252749400.1">
    <property type="nucleotide sequence ID" value="NZ_CP097116.1"/>
</dbReference>
<sequence length="63" mass="6805">MNKTAVRISTFALLLANFMGGLDSTVINTALPSILSDLHGTNQLALLTSIFFIFCCSLHNYLG</sequence>
<evidence type="ECO:0000256" key="6">
    <source>
        <dbReference type="SAM" id="Phobius"/>
    </source>
</evidence>
<evidence type="ECO:0000256" key="3">
    <source>
        <dbReference type="ARBA" id="ARBA00022692"/>
    </source>
</evidence>
<keyword evidence="3 6" id="KW-0812">Transmembrane</keyword>
<reference evidence="8" key="1">
    <citation type="submission" date="2022-05" db="EMBL/GenBank/DDBJ databases">
        <authorList>
            <person name="Oliphant S.A."/>
            <person name="Watson-Haigh N.S."/>
            <person name="Sumby K.M."/>
            <person name="Gardner J.M."/>
            <person name="Jiranek V."/>
        </authorList>
    </citation>
    <scope>NUCLEOTIDE SEQUENCE</scope>
    <source>
        <strain evidence="8">KI16_H9</strain>
    </source>
</reference>
<gene>
    <name evidence="8" type="ORF">M3M35_04045</name>
</gene>
<evidence type="ECO:0000256" key="4">
    <source>
        <dbReference type="ARBA" id="ARBA00022989"/>
    </source>
</evidence>
<feature type="transmembrane region" description="Helical" evidence="6">
    <location>
        <begin position="44"/>
        <end position="62"/>
    </location>
</feature>
<keyword evidence="4 6" id="KW-1133">Transmembrane helix</keyword>
<dbReference type="Gene3D" id="1.20.1250.20">
    <property type="entry name" value="MFS general substrate transporter like domains"/>
    <property type="match status" value="1"/>
</dbReference>
<proteinExistence type="predicted"/>
<evidence type="ECO:0000259" key="7">
    <source>
        <dbReference type="PROSITE" id="PS50850"/>
    </source>
</evidence>
<keyword evidence="5 6" id="KW-0472">Membrane</keyword>
<dbReference type="Proteomes" id="UP001056707">
    <property type="component" value="Chromosome"/>
</dbReference>
<organism evidence="8 9">
    <name type="scientific">Fructilactobacillus myrtifloralis</name>
    <dbReference type="NCBI Taxonomy" id="2940301"/>
    <lineage>
        <taxon>Bacteria</taxon>
        <taxon>Bacillati</taxon>
        <taxon>Bacillota</taxon>
        <taxon>Bacilli</taxon>
        <taxon>Lactobacillales</taxon>
        <taxon>Lactobacillaceae</taxon>
        <taxon>Fructilactobacillus</taxon>
    </lineage>
</organism>
<dbReference type="PROSITE" id="PS50850">
    <property type="entry name" value="MFS"/>
    <property type="match status" value="1"/>
</dbReference>
<keyword evidence="2" id="KW-0813">Transport</keyword>
<dbReference type="InterPro" id="IPR036259">
    <property type="entry name" value="MFS_trans_sf"/>
</dbReference>
<evidence type="ECO:0000313" key="8">
    <source>
        <dbReference type="EMBL" id="USS84497.1"/>
    </source>
</evidence>
<dbReference type="EMBL" id="CP097116">
    <property type="protein sequence ID" value="USS84497.1"/>
    <property type="molecule type" value="Genomic_DNA"/>
</dbReference>
<evidence type="ECO:0000256" key="1">
    <source>
        <dbReference type="ARBA" id="ARBA00004651"/>
    </source>
</evidence>
<comment type="subcellular location">
    <subcellularLocation>
        <location evidence="1">Cell membrane</location>
        <topology evidence="1">Multi-pass membrane protein</topology>
    </subcellularLocation>
</comment>
<accession>A0ABY5BLK1</accession>
<evidence type="ECO:0000256" key="2">
    <source>
        <dbReference type="ARBA" id="ARBA00022448"/>
    </source>
</evidence>
<name>A0ABY5BLK1_9LACO</name>
<evidence type="ECO:0000256" key="5">
    <source>
        <dbReference type="ARBA" id="ARBA00023136"/>
    </source>
</evidence>
<dbReference type="SUPFAM" id="SSF103473">
    <property type="entry name" value="MFS general substrate transporter"/>
    <property type="match status" value="1"/>
</dbReference>
<protein>
    <recommendedName>
        <fullName evidence="7">Major facilitator superfamily (MFS) profile domain-containing protein</fullName>
    </recommendedName>
</protein>